<keyword evidence="3" id="KW-1185">Reference proteome</keyword>
<evidence type="ECO:0000313" key="2">
    <source>
        <dbReference type="EMBL" id="CAG8541458.1"/>
    </source>
</evidence>
<feature type="repeat" description="PPR" evidence="1">
    <location>
        <begin position="353"/>
        <end position="387"/>
    </location>
</feature>
<dbReference type="Gene3D" id="1.25.40.10">
    <property type="entry name" value="Tetratricopeptide repeat domain"/>
    <property type="match status" value="1"/>
</dbReference>
<evidence type="ECO:0000313" key="3">
    <source>
        <dbReference type="Proteomes" id="UP000789508"/>
    </source>
</evidence>
<sequence>MLTATTKENSLRYITTSNSSVNINVIGSFQPNNQTIASSSMNSIFDEEKESEKTIKNKSDSVAAQAFNLLESELNTIFITINNEKDKANSYKLMSKLLFDKLHDNYYMHDFYSALVSKLLIRCVIAGHKHFMYLIFSRFIQRIIYGDDGQPQQNFRYPSAHVIKVWNTALFIFGRDKMLVIDTMELYKIKADTKTSEILLTTYAKSGKPDLAFFYLQEILMKQKKPTIAIVNVLLESILSSSKSLRSSKDKIDIIKTLMQAPELRPNGRTIEIFLQHTKSFMEIEAVWKMVIDYELQRNQNVHSELVKACLRLIDEKVNLENDHSERIEAMFSLCLDYFLRFERYLLPDDKKSAYIYNLLFERCAKYKLLDRGIRLFENMAYNNFEPKKSGYILFLNALGHSTVDNPVESLLTSSSFSTPISNKKSSNQEIRHYKDSERKIVWQLLNKLNEEESIVQNVSKDLFKAIILALGRVGDKSTIIELFDYCMAKDYQQEEGEHRHQLRYNLKQINEKLGVFMKKARNVRIDVSLSNTFMRAISSPTYGNNDYSDPYSTLSLFRRLPQNLIHPKTTFELLNNNYSLPLLESESTAEISSRSNYIVKNDLQLAEREIILDAIVKGIVKEVGNVQQNIDTSECIDLIDDW</sequence>
<protein>
    <submittedName>
        <fullName evidence="2">11749_t:CDS:1</fullName>
    </submittedName>
</protein>
<dbReference type="InterPro" id="IPR002885">
    <property type="entry name" value="PPR_rpt"/>
</dbReference>
<evidence type="ECO:0000256" key="1">
    <source>
        <dbReference type="PROSITE-ProRule" id="PRU00708"/>
    </source>
</evidence>
<dbReference type="Proteomes" id="UP000789508">
    <property type="component" value="Unassembled WGS sequence"/>
</dbReference>
<accession>A0A9N9ASX1</accession>
<comment type="caution">
    <text evidence="2">The sequence shown here is derived from an EMBL/GenBank/DDBJ whole genome shotgun (WGS) entry which is preliminary data.</text>
</comment>
<dbReference type="PROSITE" id="PS51375">
    <property type="entry name" value="PPR"/>
    <property type="match status" value="1"/>
</dbReference>
<gene>
    <name evidence="2" type="ORF">ALEPTO_LOCUS5430</name>
</gene>
<proteinExistence type="predicted"/>
<reference evidence="2" key="1">
    <citation type="submission" date="2021-06" db="EMBL/GenBank/DDBJ databases">
        <authorList>
            <person name="Kallberg Y."/>
            <person name="Tangrot J."/>
            <person name="Rosling A."/>
        </authorList>
    </citation>
    <scope>NUCLEOTIDE SEQUENCE</scope>
    <source>
        <strain evidence="2">FL130A</strain>
    </source>
</reference>
<dbReference type="AlphaFoldDB" id="A0A9N9ASX1"/>
<dbReference type="InterPro" id="IPR011990">
    <property type="entry name" value="TPR-like_helical_dom_sf"/>
</dbReference>
<dbReference type="EMBL" id="CAJVPS010001529">
    <property type="protein sequence ID" value="CAG8541458.1"/>
    <property type="molecule type" value="Genomic_DNA"/>
</dbReference>
<name>A0A9N9ASX1_9GLOM</name>
<dbReference type="OrthoDB" id="185373at2759"/>
<feature type="non-terminal residue" evidence="2">
    <location>
        <position position="1"/>
    </location>
</feature>
<organism evidence="2 3">
    <name type="scientific">Ambispora leptoticha</name>
    <dbReference type="NCBI Taxonomy" id="144679"/>
    <lineage>
        <taxon>Eukaryota</taxon>
        <taxon>Fungi</taxon>
        <taxon>Fungi incertae sedis</taxon>
        <taxon>Mucoromycota</taxon>
        <taxon>Glomeromycotina</taxon>
        <taxon>Glomeromycetes</taxon>
        <taxon>Archaeosporales</taxon>
        <taxon>Ambisporaceae</taxon>
        <taxon>Ambispora</taxon>
    </lineage>
</organism>